<feature type="non-terminal residue" evidence="2">
    <location>
        <position position="1"/>
    </location>
</feature>
<accession>X1QG42</accession>
<dbReference type="EMBL" id="BARW01003456">
    <property type="protein sequence ID" value="GAI67188.1"/>
    <property type="molecule type" value="Genomic_DNA"/>
</dbReference>
<keyword evidence="1" id="KW-0472">Membrane</keyword>
<evidence type="ECO:0000256" key="1">
    <source>
        <dbReference type="SAM" id="Phobius"/>
    </source>
</evidence>
<evidence type="ECO:0000313" key="2">
    <source>
        <dbReference type="EMBL" id="GAI67188.1"/>
    </source>
</evidence>
<sequence length="81" mass="9057">DLALDVKKQGKKLPWGLIFIGGAFLVAIVLFVLWKFKGEGGEKLDEGINLRGKDKDTLMNHFGYGKGKDQVEPGRPFRQEP</sequence>
<keyword evidence="1" id="KW-1133">Transmembrane helix</keyword>
<proteinExistence type="predicted"/>
<name>X1QG42_9ZZZZ</name>
<dbReference type="AlphaFoldDB" id="X1QG42"/>
<organism evidence="2">
    <name type="scientific">marine sediment metagenome</name>
    <dbReference type="NCBI Taxonomy" id="412755"/>
    <lineage>
        <taxon>unclassified sequences</taxon>
        <taxon>metagenomes</taxon>
        <taxon>ecological metagenomes</taxon>
    </lineage>
</organism>
<reference evidence="2" key="1">
    <citation type="journal article" date="2014" name="Front. Microbiol.">
        <title>High frequency of phylogenetically diverse reductive dehalogenase-homologous genes in deep subseafloor sedimentary metagenomes.</title>
        <authorList>
            <person name="Kawai M."/>
            <person name="Futagami T."/>
            <person name="Toyoda A."/>
            <person name="Takaki Y."/>
            <person name="Nishi S."/>
            <person name="Hori S."/>
            <person name="Arai W."/>
            <person name="Tsubouchi T."/>
            <person name="Morono Y."/>
            <person name="Uchiyama I."/>
            <person name="Ito T."/>
            <person name="Fujiyama A."/>
            <person name="Inagaki F."/>
            <person name="Takami H."/>
        </authorList>
    </citation>
    <scope>NUCLEOTIDE SEQUENCE</scope>
    <source>
        <strain evidence="2">Expedition CK06-06</strain>
    </source>
</reference>
<keyword evidence="1" id="KW-0812">Transmembrane</keyword>
<feature type="transmembrane region" description="Helical" evidence="1">
    <location>
        <begin position="15"/>
        <end position="34"/>
    </location>
</feature>
<protein>
    <submittedName>
        <fullName evidence="2">Uncharacterized protein</fullName>
    </submittedName>
</protein>
<gene>
    <name evidence="2" type="ORF">S12H4_08805</name>
</gene>
<comment type="caution">
    <text evidence="2">The sequence shown here is derived from an EMBL/GenBank/DDBJ whole genome shotgun (WGS) entry which is preliminary data.</text>
</comment>